<dbReference type="InterPro" id="IPR037171">
    <property type="entry name" value="NagB/RpiA_transferase-like"/>
</dbReference>
<reference evidence="5 6" key="1">
    <citation type="submission" date="2021-03" db="EMBL/GenBank/DDBJ databases">
        <title>Genomic Encyclopedia of Type Strains, Phase IV (KMG-IV): sequencing the most valuable type-strain genomes for metagenomic binning, comparative biology and taxonomic classification.</title>
        <authorList>
            <person name="Goeker M."/>
        </authorList>
    </citation>
    <scope>NUCLEOTIDE SEQUENCE [LARGE SCALE GENOMIC DNA]</scope>
    <source>
        <strain evidence="5 6">DSM 6139</strain>
    </source>
</reference>
<dbReference type="InterPro" id="IPR024185">
    <property type="entry name" value="FTHF_cligase-like_sf"/>
</dbReference>
<accession>A0ABS4G896</accession>
<keyword evidence="5" id="KW-0436">Ligase</keyword>
<proteinExistence type="inferred from homology"/>
<keyword evidence="4" id="KW-0460">Magnesium</keyword>
<comment type="catalytic activity">
    <reaction evidence="4">
        <text>(6S)-5-formyl-5,6,7,8-tetrahydrofolate + ATP = (6R)-5,10-methenyltetrahydrofolate + ADP + phosphate</text>
        <dbReference type="Rhea" id="RHEA:10488"/>
        <dbReference type="ChEBI" id="CHEBI:30616"/>
        <dbReference type="ChEBI" id="CHEBI:43474"/>
        <dbReference type="ChEBI" id="CHEBI:57455"/>
        <dbReference type="ChEBI" id="CHEBI:57457"/>
        <dbReference type="ChEBI" id="CHEBI:456216"/>
        <dbReference type="EC" id="6.3.3.2"/>
    </reaction>
</comment>
<dbReference type="Gene3D" id="3.40.50.10420">
    <property type="entry name" value="NagB/RpiA/CoA transferase-like"/>
    <property type="match status" value="1"/>
</dbReference>
<dbReference type="SUPFAM" id="SSF100950">
    <property type="entry name" value="NagB/RpiA/CoA transferase-like"/>
    <property type="match status" value="1"/>
</dbReference>
<keyword evidence="2 4" id="KW-0547">Nucleotide-binding</keyword>
<organism evidence="5 6">
    <name type="scientific">Youngiibacter multivorans</name>
    <dbReference type="NCBI Taxonomy" id="937251"/>
    <lineage>
        <taxon>Bacteria</taxon>
        <taxon>Bacillati</taxon>
        <taxon>Bacillota</taxon>
        <taxon>Clostridia</taxon>
        <taxon>Eubacteriales</taxon>
        <taxon>Clostridiaceae</taxon>
        <taxon>Youngiibacter</taxon>
    </lineage>
</organism>
<evidence type="ECO:0000256" key="2">
    <source>
        <dbReference type="ARBA" id="ARBA00022741"/>
    </source>
</evidence>
<keyword evidence="4" id="KW-0479">Metal-binding</keyword>
<keyword evidence="3 4" id="KW-0067">ATP-binding</keyword>
<evidence type="ECO:0000313" key="6">
    <source>
        <dbReference type="Proteomes" id="UP001519271"/>
    </source>
</evidence>
<evidence type="ECO:0000256" key="4">
    <source>
        <dbReference type="RuleBase" id="RU361279"/>
    </source>
</evidence>
<name>A0ABS4G896_9CLOT</name>
<dbReference type="NCBIfam" id="TIGR02727">
    <property type="entry name" value="MTHFS_bact"/>
    <property type="match status" value="1"/>
</dbReference>
<gene>
    <name evidence="5" type="ORF">J2Z34_003271</name>
</gene>
<dbReference type="EC" id="6.3.3.2" evidence="4"/>
<dbReference type="Proteomes" id="UP001519271">
    <property type="component" value="Unassembled WGS sequence"/>
</dbReference>
<evidence type="ECO:0000256" key="1">
    <source>
        <dbReference type="ARBA" id="ARBA00010638"/>
    </source>
</evidence>
<comment type="similarity">
    <text evidence="1 4">Belongs to the 5-formyltetrahydrofolate cyclo-ligase family.</text>
</comment>
<dbReference type="PANTHER" id="PTHR23407">
    <property type="entry name" value="ATPASE INHIBITOR/5-FORMYLTETRAHYDROFOLATE CYCLO-LIGASE"/>
    <property type="match status" value="1"/>
</dbReference>
<dbReference type="GO" id="GO:0030272">
    <property type="term" value="F:5-formyltetrahydrofolate cyclo-ligase activity"/>
    <property type="evidence" value="ECO:0007669"/>
    <property type="project" value="UniProtKB-EC"/>
</dbReference>
<comment type="cofactor">
    <cofactor evidence="4">
        <name>Mg(2+)</name>
        <dbReference type="ChEBI" id="CHEBI:18420"/>
    </cofactor>
</comment>
<dbReference type="Pfam" id="PF01812">
    <property type="entry name" value="5-FTHF_cyc-lig"/>
    <property type="match status" value="1"/>
</dbReference>
<dbReference type="PIRSF" id="PIRSF006806">
    <property type="entry name" value="FTHF_cligase"/>
    <property type="match status" value="1"/>
</dbReference>
<comment type="caution">
    <text evidence="5">The sequence shown here is derived from an EMBL/GenBank/DDBJ whole genome shotgun (WGS) entry which is preliminary data.</text>
</comment>
<protein>
    <recommendedName>
        <fullName evidence="4">5-formyltetrahydrofolate cyclo-ligase</fullName>
        <ecNumber evidence="4">6.3.3.2</ecNumber>
    </recommendedName>
</protein>
<sequence length="198" mass="21846">MGNIEDKKSALRKFVRRIADTFGHQNLIEWSGKIAENVFALPEYKAAGTIFTFVGMDTEVDTRQIIQRALADGKRIAVPKTFGKGMMVPCEISGLHDLVPGRYGILEPYEGCQEVSLYSGDLILVPCVACDLEGMRIGHGAGYYDRFLAGSKATKAILCFDALVVENIPFTELDERSDLVVTESRVNRVGKGRVQDEP</sequence>
<dbReference type="RefSeq" id="WP_209460917.1">
    <property type="nucleotide sequence ID" value="NZ_JAGGKC010000039.1"/>
</dbReference>
<evidence type="ECO:0000313" key="5">
    <source>
        <dbReference type="EMBL" id="MBP1920756.1"/>
    </source>
</evidence>
<evidence type="ECO:0000256" key="3">
    <source>
        <dbReference type="ARBA" id="ARBA00022840"/>
    </source>
</evidence>
<dbReference type="EMBL" id="JAGGKC010000039">
    <property type="protein sequence ID" value="MBP1920756.1"/>
    <property type="molecule type" value="Genomic_DNA"/>
</dbReference>
<dbReference type="PANTHER" id="PTHR23407:SF1">
    <property type="entry name" value="5-FORMYLTETRAHYDROFOLATE CYCLO-LIGASE"/>
    <property type="match status" value="1"/>
</dbReference>
<keyword evidence="6" id="KW-1185">Reference proteome</keyword>
<dbReference type="InterPro" id="IPR002698">
    <property type="entry name" value="FTHF_cligase"/>
</dbReference>